<proteinExistence type="predicted"/>
<name>A0A0G1GFK6_9BACT</name>
<reference evidence="1 2" key="1">
    <citation type="journal article" date="2015" name="Nature">
        <title>rRNA introns, odd ribosomes, and small enigmatic genomes across a large radiation of phyla.</title>
        <authorList>
            <person name="Brown C.T."/>
            <person name="Hug L.A."/>
            <person name="Thomas B.C."/>
            <person name="Sharon I."/>
            <person name="Castelle C.J."/>
            <person name="Singh A."/>
            <person name="Wilkins M.J."/>
            <person name="Williams K.H."/>
            <person name="Banfield J.F."/>
        </authorList>
    </citation>
    <scope>NUCLEOTIDE SEQUENCE [LARGE SCALE GENOMIC DNA]</scope>
</reference>
<evidence type="ECO:0000313" key="2">
    <source>
        <dbReference type="Proteomes" id="UP000034894"/>
    </source>
</evidence>
<evidence type="ECO:0000313" key="1">
    <source>
        <dbReference type="EMBL" id="KKS97613.1"/>
    </source>
</evidence>
<dbReference type="EMBL" id="LCFP01000007">
    <property type="protein sequence ID" value="KKS97613.1"/>
    <property type="molecule type" value="Genomic_DNA"/>
</dbReference>
<accession>A0A0G1GFK6</accession>
<dbReference type="Proteomes" id="UP000034894">
    <property type="component" value="Unassembled WGS sequence"/>
</dbReference>
<organism evidence="1 2">
    <name type="scientific">Candidatus Gottesmanbacteria bacterium GW2011_GWA2_43_14</name>
    <dbReference type="NCBI Taxonomy" id="1618443"/>
    <lineage>
        <taxon>Bacteria</taxon>
        <taxon>Candidatus Gottesmaniibacteriota</taxon>
    </lineage>
</organism>
<dbReference type="AlphaFoldDB" id="A0A0G1GFK6"/>
<sequence>MPILSLVNLEKEIADLILDKLEHLEITPVRASQIAKFALSVLPDSLTEEQITTVIPKLDDNFYELAAVVHKHLSEYEEHQREIIKNEAVELIHQGQMDKASVLMKKFFDQKLK</sequence>
<comment type="caution">
    <text evidence="1">The sequence shown here is derived from an EMBL/GenBank/DDBJ whole genome shotgun (WGS) entry which is preliminary data.</text>
</comment>
<dbReference type="STRING" id="1618443.UV73_C0007G0056"/>
<protein>
    <submittedName>
        <fullName evidence="1">Uncharacterized protein</fullName>
    </submittedName>
</protein>
<gene>
    <name evidence="1" type="ORF">UV73_C0007G0056</name>
</gene>